<dbReference type="AlphaFoldDB" id="A0A4S4MUX9"/>
<evidence type="ECO:0000313" key="2">
    <source>
        <dbReference type="Proteomes" id="UP000308730"/>
    </source>
</evidence>
<reference evidence="1 2" key="1">
    <citation type="submission" date="2019-02" db="EMBL/GenBank/DDBJ databases">
        <title>Genome sequencing of the rare red list fungi Antrodiella citrinella (Flaviporus citrinellus).</title>
        <authorList>
            <person name="Buettner E."/>
            <person name="Kellner H."/>
        </authorList>
    </citation>
    <scope>NUCLEOTIDE SEQUENCE [LARGE SCALE GENOMIC DNA]</scope>
    <source>
        <strain evidence="1 2">DSM 108506</strain>
    </source>
</reference>
<proteinExistence type="predicted"/>
<gene>
    <name evidence="1" type="ORF">EUX98_g7045</name>
</gene>
<name>A0A4S4MUX9_9APHY</name>
<keyword evidence="2" id="KW-1185">Reference proteome</keyword>
<sequence>MQNDATCAEDDWMTKSFRCEKNHYSVNSASFSLASVSAHAAPTGDDNNTMNVDDTAFNDLLDDSGNAANVDDDALNSLMHSIDVGALNNGDSFTGPSSSFTPHLLHKAR</sequence>
<accession>A0A4S4MUX9</accession>
<protein>
    <submittedName>
        <fullName evidence="1">Uncharacterized protein</fullName>
    </submittedName>
</protein>
<organism evidence="1 2">
    <name type="scientific">Antrodiella citrinella</name>
    <dbReference type="NCBI Taxonomy" id="2447956"/>
    <lineage>
        <taxon>Eukaryota</taxon>
        <taxon>Fungi</taxon>
        <taxon>Dikarya</taxon>
        <taxon>Basidiomycota</taxon>
        <taxon>Agaricomycotina</taxon>
        <taxon>Agaricomycetes</taxon>
        <taxon>Polyporales</taxon>
        <taxon>Steccherinaceae</taxon>
        <taxon>Antrodiella</taxon>
    </lineage>
</organism>
<dbReference type="EMBL" id="SGPM01000276">
    <property type="protein sequence ID" value="THH27140.1"/>
    <property type="molecule type" value="Genomic_DNA"/>
</dbReference>
<evidence type="ECO:0000313" key="1">
    <source>
        <dbReference type="EMBL" id="THH27140.1"/>
    </source>
</evidence>
<dbReference type="Proteomes" id="UP000308730">
    <property type="component" value="Unassembled WGS sequence"/>
</dbReference>
<comment type="caution">
    <text evidence="1">The sequence shown here is derived from an EMBL/GenBank/DDBJ whole genome shotgun (WGS) entry which is preliminary data.</text>
</comment>